<evidence type="ECO:0000256" key="8">
    <source>
        <dbReference type="ARBA" id="ARBA00022842"/>
    </source>
</evidence>
<organism evidence="12 13">
    <name type="scientific">Methylomonas methanica (strain DSM 25384 / MC09)</name>
    <dbReference type="NCBI Taxonomy" id="857087"/>
    <lineage>
        <taxon>Bacteria</taxon>
        <taxon>Pseudomonadati</taxon>
        <taxon>Pseudomonadota</taxon>
        <taxon>Gammaproteobacteria</taxon>
        <taxon>Methylococcales</taxon>
        <taxon>Methylococcaceae</taxon>
        <taxon>Methylomonas</taxon>
    </lineage>
</organism>
<dbReference type="PANTHER" id="PTHR43873:SF1">
    <property type="entry name" value="COBYRINATE A,C-DIAMIDE SYNTHASE"/>
    <property type="match status" value="1"/>
</dbReference>
<sequence>MNIALLAGTHSGCGKTTVMLALLQYLIKQGLKPRGFKVGPDFLDPLWHAAVTGLPSYNLDTQMVGIAESRRLLNRLAKNAQYGLLEGVMGMFDGRSGVGLAGSSVDLASQLEVPTMLVVDAQGMSGSIVPLVSGYCDFARQRNSRITGIIANRVGSEFHARLLAEALADYRLPPLIAWLNKDAPKLEERQLGLKIPEKSLIPDFEPALHVDHGAFLAAFSPYVPGGPEQPATACLQDKTVAIAKDVACCFIYPANVDWLLEQGAKLAWFSPLAGEPVPAADALWLPGGYPELHAEQLAQSASLVSIKAFIESGKPVLAECGGTMLLGETLIDNQGKPWPMASVLPFESRMQSKLAALGYREDDSGMRGHEFHYSTRASKQTFEPGFSSNGDRGIRFNNLRASYNHWYFPSAPKAITEWLT</sequence>
<feature type="domain" description="CobQ/CobB/MinD/ParA nucleotide binding" evidence="10">
    <location>
        <begin position="6"/>
        <end position="171"/>
    </location>
</feature>
<keyword evidence="4" id="KW-0169">Cobalamin biosynthesis</keyword>
<evidence type="ECO:0000256" key="4">
    <source>
        <dbReference type="ARBA" id="ARBA00022573"/>
    </source>
</evidence>
<dbReference type="GO" id="GO:0005524">
    <property type="term" value="F:ATP binding"/>
    <property type="evidence" value="ECO:0007669"/>
    <property type="project" value="UniProtKB-KW"/>
</dbReference>
<reference evidence="13" key="3">
    <citation type="submission" date="2011-05" db="EMBL/GenBank/DDBJ databases">
        <title>Complete sequence of Methylomonas methanica MC09.</title>
        <authorList>
            <consortium name="US DOE Joint Genome Institute"/>
            <person name="Lucas S."/>
            <person name="Han J."/>
            <person name="Lapidus A."/>
            <person name="Cheng J.-F."/>
            <person name="Goodwin L."/>
            <person name="Pitluck S."/>
            <person name="Peters L."/>
            <person name="Mikhailova N."/>
            <person name="Teshima H."/>
            <person name="Han C."/>
            <person name="Tapia R."/>
            <person name="Land M."/>
            <person name="Hauser L."/>
            <person name="Kyrpides N."/>
            <person name="Ivanova N."/>
            <person name="Pagani I."/>
            <person name="Stein L."/>
            <person name="Woyke T."/>
        </authorList>
    </citation>
    <scope>NUCLEOTIDE SEQUENCE [LARGE SCALE GENOMIC DNA]</scope>
    <source>
        <strain evidence="13">MC09</strain>
    </source>
</reference>
<dbReference type="RefSeq" id="WP_013819630.1">
    <property type="nucleotide sequence ID" value="NC_015572.1"/>
</dbReference>
<dbReference type="SUPFAM" id="SSF52540">
    <property type="entry name" value="P-loop containing nucleoside triphosphate hydrolases"/>
    <property type="match status" value="1"/>
</dbReference>
<dbReference type="GO" id="GO:0042242">
    <property type="term" value="F:cobyrinic acid a,c-diamide synthase activity"/>
    <property type="evidence" value="ECO:0007669"/>
    <property type="project" value="InterPro"/>
</dbReference>
<dbReference type="Proteomes" id="UP000008888">
    <property type="component" value="Chromosome"/>
</dbReference>
<dbReference type="GO" id="GO:0009236">
    <property type="term" value="P:cobalamin biosynthetic process"/>
    <property type="evidence" value="ECO:0007669"/>
    <property type="project" value="UniProtKB-KW"/>
</dbReference>
<dbReference type="InterPro" id="IPR029062">
    <property type="entry name" value="Class_I_gatase-like"/>
</dbReference>
<dbReference type="Gene3D" id="3.40.50.880">
    <property type="match status" value="1"/>
</dbReference>
<evidence type="ECO:0000313" key="12">
    <source>
        <dbReference type="EMBL" id="AEG01401.1"/>
    </source>
</evidence>
<keyword evidence="8" id="KW-0460">Magnesium</keyword>
<accession>G0A2P8</accession>
<reference evidence="12 13" key="1">
    <citation type="journal article" date="2011" name="J. Bacteriol.">
        <title>Complete Genome Sequence of the Aerobic Marine Methanotroph Methylomonas methanica MC09.</title>
        <authorList>
            <person name="Boden R."/>
            <person name="Cunliffe M."/>
            <person name="Scanlan J."/>
            <person name="Moussard H."/>
            <person name="Kits K.D."/>
            <person name="Klotz M.G."/>
            <person name="Jetten M.S."/>
            <person name="Vuilleumier S."/>
            <person name="Han J."/>
            <person name="Peters L."/>
            <person name="Mikhailova N."/>
            <person name="Teshima H."/>
            <person name="Tapia R."/>
            <person name="Kyrpides N."/>
            <person name="Ivanova N."/>
            <person name="Pagani I."/>
            <person name="Cheng J.F."/>
            <person name="Goodwin L."/>
            <person name="Han C."/>
            <person name="Hauser L."/>
            <person name="Land M.L."/>
            <person name="Lapidus A."/>
            <person name="Lucas S."/>
            <person name="Pitluck S."/>
            <person name="Woyke T."/>
            <person name="Stein L."/>
            <person name="Murrell J.C."/>
        </authorList>
    </citation>
    <scope>NUCLEOTIDE SEQUENCE [LARGE SCALE GENOMIC DNA]</scope>
    <source>
        <strain evidence="12 13">MC09</strain>
    </source>
</reference>
<keyword evidence="12" id="KW-0808">Transferase</keyword>
<dbReference type="NCBIfam" id="NF002204">
    <property type="entry name" value="PRK01077.1"/>
    <property type="match status" value="1"/>
</dbReference>
<evidence type="ECO:0000256" key="6">
    <source>
        <dbReference type="ARBA" id="ARBA00022741"/>
    </source>
</evidence>
<dbReference type="Gene3D" id="3.40.50.300">
    <property type="entry name" value="P-loop containing nucleotide triphosphate hydrolases"/>
    <property type="match status" value="1"/>
</dbReference>
<dbReference type="InterPro" id="IPR002586">
    <property type="entry name" value="CobQ/CobB/MinD/ParA_Nub-bd_dom"/>
</dbReference>
<dbReference type="InterPro" id="IPR004484">
    <property type="entry name" value="CbiA/CobB_synth"/>
</dbReference>
<protein>
    <submittedName>
        <fullName evidence="12">CobB/CobQ domain protein glutamine amidotransferase</fullName>
    </submittedName>
</protein>
<evidence type="ECO:0000256" key="9">
    <source>
        <dbReference type="ARBA" id="ARBA00022962"/>
    </source>
</evidence>
<gene>
    <name evidence="12" type="ordered locus">Metme_3023</name>
</gene>
<proteinExistence type="inferred from homology"/>
<dbReference type="STRING" id="857087.Metme_3023"/>
<keyword evidence="9 12" id="KW-0315">Glutamine amidotransferase</keyword>
<evidence type="ECO:0000256" key="3">
    <source>
        <dbReference type="ARBA" id="ARBA00006205"/>
    </source>
</evidence>
<feature type="domain" description="CobB/CobQ-like glutamine amidotransferase" evidence="11">
    <location>
        <begin position="239"/>
        <end position="410"/>
    </location>
</feature>
<dbReference type="KEGG" id="mmt:Metme_3023"/>
<evidence type="ECO:0000313" key="13">
    <source>
        <dbReference type="Proteomes" id="UP000008888"/>
    </source>
</evidence>
<evidence type="ECO:0000259" key="10">
    <source>
        <dbReference type="Pfam" id="PF01656"/>
    </source>
</evidence>
<comment type="similarity">
    <text evidence="3">Belongs to the CobB/CobQ family. CobQ subfamily.</text>
</comment>
<dbReference type="GO" id="GO:0016740">
    <property type="term" value="F:transferase activity"/>
    <property type="evidence" value="ECO:0007669"/>
    <property type="project" value="UniProtKB-KW"/>
</dbReference>
<dbReference type="eggNOG" id="COG1797">
    <property type="taxonomic scope" value="Bacteria"/>
</dbReference>
<dbReference type="InterPro" id="IPR011698">
    <property type="entry name" value="GATase_3"/>
</dbReference>
<dbReference type="OrthoDB" id="9764035at2"/>
<comment type="pathway">
    <text evidence="2">Cofactor biosynthesis; adenosylcobalamin biosynthesis.</text>
</comment>
<keyword evidence="6" id="KW-0547">Nucleotide-binding</keyword>
<name>G0A2P8_METMM</name>
<evidence type="ECO:0000259" key="11">
    <source>
        <dbReference type="Pfam" id="PF07685"/>
    </source>
</evidence>
<evidence type="ECO:0000256" key="5">
    <source>
        <dbReference type="ARBA" id="ARBA00022598"/>
    </source>
</evidence>
<keyword evidence="7" id="KW-0067">ATP-binding</keyword>
<comment type="cofactor">
    <cofactor evidence="1">
        <name>Mg(2+)</name>
        <dbReference type="ChEBI" id="CHEBI:18420"/>
    </cofactor>
</comment>
<dbReference type="HOGENOM" id="CLU_022752_2_0_6"/>
<reference key="2">
    <citation type="submission" date="2011-05" db="EMBL/GenBank/DDBJ databases">
        <title>Complete genome sequence of the aerobic marine methanotroph Methylomonas methanica MC09.</title>
        <authorList>
            <person name="Boden R."/>
            <person name="Cunliffe M."/>
            <person name="Scanlan J."/>
            <person name="Moussard H."/>
            <person name="Kits K.D."/>
            <person name="Klotz M."/>
            <person name="Jetten M."/>
            <person name="Vuilleumier S."/>
            <person name="Han J."/>
            <person name="Peters L."/>
            <person name="Mikhailova N."/>
            <person name="Teshima H."/>
            <person name="Tapia R."/>
            <person name="Kyrpides N."/>
            <person name="Ivanova N."/>
            <person name="Pagani I."/>
            <person name="Cheng J.-F."/>
            <person name="Goodwin L."/>
            <person name="Han C."/>
            <person name="Hauser L."/>
            <person name="Land M."/>
            <person name="Lapidus A."/>
            <person name="Lucas S."/>
            <person name="Pitluck S."/>
            <person name="Woyke T."/>
            <person name="Stein L.Y."/>
            <person name="Murrell C."/>
        </authorList>
    </citation>
    <scope>NUCLEOTIDE SEQUENCE</scope>
    <source>
        <strain>MC09</strain>
    </source>
</reference>
<dbReference type="AlphaFoldDB" id="G0A2P8"/>
<dbReference type="EMBL" id="CP002738">
    <property type="protein sequence ID" value="AEG01401.1"/>
    <property type="molecule type" value="Genomic_DNA"/>
</dbReference>
<dbReference type="CDD" id="cd03130">
    <property type="entry name" value="GATase1_CobB"/>
    <property type="match status" value="1"/>
</dbReference>
<dbReference type="Pfam" id="PF07685">
    <property type="entry name" value="GATase_3"/>
    <property type="match status" value="1"/>
</dbReference>
<dbReference type="PANTHER" id="PTHR43873">
    <property type="entry name" value="COBYRINATE A,C-DIAMIDE SYNTHASE"/>
    <property type="match status" value="1"/>
</dbReference>
<evidence type="ECO:0000256" key="1">
    <source>
        <dbReference type="ARBA" id="ARBA00001946"/>
    </source>
</evidence>
<dbReference type="PROSITE" id="PS51274">
    <property type="entry name" value="GATASE_COBBQ"/>
    <property type="match status" value="1"/>
</dbReference>
<evidence type="ECO:0000256" key="7">
    <source>
        <dbReference type="ARBA" id="ARBA00022840"/>
    </source>
</evidence>
<dbReference type="InterPro" id="IPR027417">
    <property type="entry name" value="P-loop_NTPase"/>
</dbReference>
<keyword evidence="5" id="KW-0436">Ligase</keyword>
<dbReference type="Pfam" id="PF01656">
    <property type="entry name" value="CbiA"/>
    <property type="match status" value="1"/>
</dbReference>
<dbReference type="SUPFAM" id="SSF52317">
    <property type="entry name" value="Class I glutamine amidotransferase-like"/>
    <property type="match status" value="1"/>
</dbReference>
<evidence type="ECO:0000256" key="2">
    <source>
        <dbReference type="ARBA" id="ARBA00004953"/>
    </source>
</evidence>
<keyword evidence="13" id="KW-1185">Reference proteome</keyword>